<comment type="similarity">
    <text evidence="1">Belongs to the low molecular weight phosphotyrosine protein phosphatase family.</text>
</comment>
<evidence type="ECO:0000259" key="5">
    <source>
        <dbReference type="SMART" id="SM00226"/>
    </source>
</evidence>
<sequence length="215" mass="23718">MGGVAPEPDQALSREHAAVRKDFRILFVCTGNVCRSPFAELLTRHLLAQRLPSDQITRFVVASAGTQAMTGAAMHSLTRDQLPRWGLARVTGETHIARNLDRIALASADLVLTADREHRAEVVSTYPPLLHSTFCLREFARLLAPVSLRRTGDDPLHRARAAVSTAALRRGCVRWVDKTDDIVPDPYGRSRGAHHQSTDMIADALHQVLTVMFDA</sequence>
<evidence type="ECO:0000256" key="3">
    <source>
        <dbReference type="ARBA" id="ARBA00022801"/>
    </source>
</evidence>
<keyword evidence="3" id="KW-0378">Hydrolase</keyword>
<dbReference type="InterPro" id="IPR023485">
    <property type="entry name" value="Ptyr_pPase"/>
</dbReference>
<accession>A0ABX1FCY0</accession>
<evidence type="ECO:0000256" key="2">
    <source>
        <dbReference type="ARBA" id="ARBA00013064"/>
    </source>
</evidence>
<dbReference type="InterPro" id="IPR050438">
    <property type="entry name" value="LMW_PTPase"/>
</dbReference>
<dbReference type="PRINTS" id="PR00719">
    <property type="entry name" value="LMWPTPASE"/>
</dbReference>
<dbReference type="PANTHER" id="PTHR11717">
    <property type="entry name" value="LOW MOLECULAR WEIGHT PROTEIN TYROSINE PHOSPHATASE"/>
    <property type="match status" value="1"/>
</dbReference>
<dbReference type="InterPro" id="IPR036196">
    <property type="entry name" value="Ptyr_pPase_sf"/>
</dbReference>
<dbReference type="InterPro" id="IPR017867">
    <property type="entry name" value="Tyr_phospatase_low_mol_wt"/>
</dbReference>
<evidence type="ECO:0000313" key="6">
    <source>
        <dbReference type="EMBL" id="NKE56769.1"/>
    </source>
</evidence>
<protein>
    <recommendedName>
        <fullName evidence="2">protein-tyrosine-phosphatase</fullName>
        <ecNumber evidence="2">3.1.3.48</ecNumber>
    </recommendedName>
</protein>
<keyword evidence="4" id="KW-0904">Protein phosphatase</keyword>
<name>A0ABX1FCY0_9PSEU</name>
<comment type="caution">
    <text evidence="6">The sequence shown here is derived from an EMBL/GenBank/DDBJ whole genome shotgun (WGS) entry which is preliminary data.</text>
</comment>
<dbReference type="Pfam" id="PF01451">
    <property type="entry name" value="LMWPc"/>
    <property type="match status" value="1"/>
</dbReference>
<evidence type="ECO:0000313" key="7">
    <source>
        <dbReference type="Proteomes" id="UP001515943"/>
    </source>
</evidence>
<dbReference type="SUPFAM" id="SSF52788">
    <property type="entry name" value="Phosphotyrosine protein phosphatases I"/>
    <property type="match status" value="1"/>
</dbReference>
<evidence type="ECO:0000256" key="4">
    <source>
        <dbReference type="ARBA" id="ARBA00022912"/>
    </source>
</evidence>
<organism evidence="6 7">
    <name type="scientific">Lentzea indica</name>
    <dbReference type="NCBI Taxonomy" id="2604800"/>
    <lineage>
        <taxon>Bacteria</taxon>
        <taxon>Bacillati</taxon>
        <taxon>Actinomycetota</taxon>
        <taxon>Actinomycetes</taxon>
        <taxon>Pseudonocardiales</taxon>
        <taxon>Pseudonocardiaceae</taxon>
        <taxon>Lentzea</taxon>
    </lineage>
</organism>
<feature type="domain" description="Phosphotyrosine protein phosphatase I" evidence="5">
    <location>
        <begin position="23"/>
        <end position="211"/>
    </location>
</feature>
<dbReference type="SMART" id="SM00226">
    <property type="entry name" value="LMWPc"/>
    <property type="match status" value="1"/>
</dbReference>
<dbReference type="EC" id="3.1.3.48" evidence="2"/>
<proteinExistence type="inferred from homology"/>
<dbReference type="Proteomes" id="UP001515943">
    <property type="component" value="Unassembled WGS sequence"/>
</dbReference>
<dbReference type="EMBL" id="VSRL01000019">
    <property type="protein sequence ID" value="NKE56769.1"/>
    <property type="molecule type" value="Genomic_DNA"/>
</dbReference>
<evidence type="ECO:0000256" key="1">
    <source>
        <dbReference type="ARBA" id="ARBA00011063"/>
    </source>
</evidence>
<dbReference type="Gene3D" id="3.40.50.2300">
    <property type="match status" value="1"/>
</dbReference>
<gene>
    <name evidence="6" type="ORF">FXN61_07950</name>
</gene>
<reference evidence="6 7" key="1">
    <citation type="submission" date="2019-08" db="EMBL/GenBank/DDBJ databases">
        <title>Lentzea from Indian Himalayas.</title>
        <authorList>
            <person name="Mandal S."/>
            <person name="Mallick Gupta A."/>
            <person name="Maiti P.K."/>
            <person name="Sarkar J."/>
            <person name="Mandal S."/>
        </authorList>
    </citation>
    <scope>NUCLEOTIDE SEQUENCE [LARGE SCALE GENOMIC DNA]</scope>
    <source>
        <strain evidence="6 7">PSKA42</strain>
    </source>
</reference>
<dbReference type="PANTHER" id="PTHR11717:SF7">
    <property type="entry name" value="LOW MOLECULAR WEIGHT PHOSPHOTYROSINE PROTEIN PHOSPHATASE"/>
    <property type="match status" value="1"/>
</dbReference>
<keyword evidence="7" id="KW-1185">Reference proteome</keyword>